<accession>F7F475</accession>
<feature type="domain" description="Maestro/Maestro-like HEAT-repeats" evidence="1">
    <location>
        <begin position="273"/>
        <end position="462"/>
    </location>
</feature>
<dbReference type="InParanoid" id="F7F475"/>
<dbReference type="AlphaFoldDB" id="F7F475"/>
<dbReference type="Bgee" id="ENSOANG00000008122">
    <property type="expression patterns" value="Expressed in testis and 2 other cell types or tissues"/>
</dbReference>
<dbReference type="HOGENOM" id="CLU_578652_0_0_1"/>
<dbReference type="InterPro" id="IPR011989">
    <property type="entry name" value="ARM-like"/>
</dbReference>
<sequence length="470" mass="53732">MRTTILNVSITLRCLSIRRGLAIRLTMLKGQKCCDLYPSCIKASNQAEISVYRITEPKTHGVKRMEKQTSSVKKKASTGLAKFRRVILFDRQNWELWFFPRGTLNQFSSRITTAIYKKASSELELRDAYGRTDLFLLVSEQRQLGSVIIKPAALLLEDYPFEKIIVFFLNRPLPFDSFPVEGLRCFPAHAMMDGEARQLPEEENKWNLSGSPQMHSNGTGLLTNKEEQSNIPESLIPSCQMEKPKKTGIAFFSKITRNLTFKDREPLKNAFYRLAARARDSNITKRHMAIRGLGNMACEAPDKVKKYKKILLDPLVHGLYDPVSPEVIYESVKALSVLLGKIKGTGLGSFFIDITLQTRTLLDDENDSLRYSAFILFGQLASFAGWKWKKFFTSQVKQTQTSFLVHSRDVNSNVATACRATFHACSPFLRPRKRSLEYSLQMQEEQRNPKLCRQLSHYHPEIGKCFRSAF</sequence>
<dbReference type="InterPro" id="IPR055406">
    <property type="entry name" value="HEAT_Maestro"/>
</dbReference>
<dbReference type="InterPro" id="IPR016024">
    <property type="entry name" value="ARM-type_fold"/>
</dbReference>
<dbReference type="GeneTree" id="ENSGT00940000161642"/>
<protein>
    <recommendedName>
        <fullName evidence="1">Maestro/Maestro-like HEAT-repeats domain-containing protein</fullName>
    </recommendedName>
</protein>
<dbReference type="Pfam" id="PF23227">
    <property type="entry name" value="HEAT_MROH2B_C"/>
    <property type="match status" value="1"/>
</dbReference>
<dbReference type="GO" id="GO:0005737">
    <property type="term" value="C:cytoplasm"/>
    <property type="evidence" value="ECO:0000318"/>
    <property type="project" value="GO_Central"/>
</dbReference>
<reference evidence="2" key="2">
    <citation type="submission" date="2025-08" db="UniProtKB">
        <authorList>
            <consortium name="Ensembl"/>
        </authorList>
    </citation>
    <scope>IDENTIFICATION</scope>
    <source>
        <strain evidence="2">Glennie</strain>
    </source>
</reference>
<dbReference type="PANTHER" id="PTHR23120">
    <property type="entry name" value="MAESTRO-RELATED HEAT DOMAIN-CONTAINING"/>
    <property type="match status" value="1"/>
</dbReference>
<dbReference type="Proteomes" id="UP000002279">
    <property type="component" value="Chromosome 3"/>
</dbReference>
<dbReference type="Ensembl" id="ENSOANT00000012910.3">
    <property type="protein sequence ID" value="ENSOANP00000012908.3"/>
    <property type="gene ID" value="ENSOANG00000008122.3"/>
</dbReference>
<dbReference type="InterPro" id="IPR045206">
    <property type="entry name" value="Maestro_heat-like_prot"/>
</dbReference>
<organism evidence="2 3">
    <name type="scientific">Ornithorhynchus anatinus</name>
    <name type="common">Duckbill platypus</name>
    <dbReference type="NCBI Taxonomy" id="9258"/>
    <lineage>
        <taxon>Eukaryota</taxon>
        <taxon>Metazoa</taxon>
        <taxon>Chordata</taxon>
        <taxon>Craniata</taxon>
        <taxon>Vertebrata</taxon>
        <taxon>Euteleostomi</taxon>
        <taxon>Mammalia</taxon>
        <taxon>Monotremata</taxon>
        <taxon>Ornithorhynchidae</taxon>
        <taxon>Ornithorhynchus</taxon>
    </lineage>
</organism>
<evidence type="ECO:0000313" key="2">
    <source>
        <dbReference type="Ensembl" id="ENSOANP00000012908.3"/>
    </source>
</evidence>
<dbReference type="Gene3D" id="1.25.10.10">
    <property type="entry name" value="Leucine-rich Repeat Variant"/>
    <property type="match status" value="1"/>
</dbReference>
<dbReference type="SUPFAM" id="SSF48371">
    <property type="entry name" value="ARM repeat"/>
    <property type="match status" value="1"/>
</dbReference>
<reference evidence="2 3" key="1">
    <citation type="journal article" date="2008" name="Nature">
        <title>Genome analysis of the platypus reveals unique signatures of evolution.</title>
        <authorList>
            <person name="Warren W.C."/>
            <person name="Hillier L.W."/>
            <person name="Marshall Graves J.A."/>
            <person name="Birney E."/>
            <person name="Ponting C.P."/>
            <person name="Grutzner F."/>
            <person name="Belov K."/>
            <person name="Miller W."/>
            <person name="Clarke L."/>
            <person name="Chinwalla A.T."/>
            <person name="Yang S.P."/>
            <person name="Heger A."/>
            <person name="Locke D.P."/>
            <person name="Miethke P."/>
            <person name="Waters P.D."/>
            <person name="Veyrunes F."/>
            <person name="Fulton L."/>
            <person name="Fulton B."/>
            <person name="Graves T."/>
            <person name="Wallis J."/>
            <person name="Puente X.S."/>
            <person name="Lopez-Otin C."/>
            <person name="Ordonez G.R."/>
            <person name="Eichler E.E."/>
            <person name="Chen L."/>
            <person name="Cheng Z."/>
            <person name="Deakin J.E."/>
            <person name="Alsop A."/>
            <person name="Thompson K."/>
            <person name="Kirby P."/>
            <person name="Papenfuss A.T."/>
            <person name="Wakefield M.J."/>
            <person name="Olender T."/>
            <person name="Lancet D."/>
            <person name="Huttley G.A."/>
            <person name="Smit A.F."/>
            <person name="Pask A."/>
            <person name="Temple-Smith P."/>
            <person name="Batzer M.A."/>
            <person name="Walker J.A."/>
            <person name="Konkel M.K."/>
            <person name="Harris R.S."/>
            <person name="Whittington C.M."/>
            <person name="Wong E.S."/>
            <person name="Gemmell N.J."/>
            <person name="Buschiazzo E."/>
            <person name="Vargas Jentzsch I.M."/>
            <person name="Merkel A."/>
            <person name="Schmitz J."/>
            <person name="Zemann A."/>
            <person name="Churakov G."/>
            <person name="Kriegs J.O."/>
            <person name="Brosius J."/>
            <person name="Murchison E.P."/>
            <person name="Sachidanandam R."/>
            <person name="Smith C."/>
            <person name="Hannon G.J."/>
            <person name="Tsend-Ayush E."/>
            <person name="McMillan D."/>
            <person name="Attenborough R."/>
            <person name="Rens W."/>
            <person name="Ferguson-Smith M."/>
            <person name="Lefevre C.M."/>
            <person name="Sharp J.A."/>
            <person name="Nicholas K.R."/>
            <person name="Ray D.A."/>
            <person name="Kube M."/>
            <person name="Reinhardt R."/>
            <person name="Pringle T.H."/>
            <person name="Taylor J."/>
            <person name="Jones R.C."/>
            <person name="Nixon B."/>
            <person name="Dacheux J.L."/>
            <person name="Niwa H."/>
            <person name="Sekita Y."/>
            <person name="Huang X."/>
            <person name="Stark A."/>
            <person name="Kheradpour P."/>
            <person name="Kellis M."/>
            <person name="Flicek P."/>
            <person name="Chen Y."/>
            <person name="Webber C."/>
            <person name="Hardison R."/>
            <person name="Nelson J."/>
            <person name="Hallsworth-Pepin K."/>
            <person name="Delehaunty K."/>
            <person name="Markovic C."/>
            <person name="Minx P."/>
            <person name="Feng Y."/>
            <person name="Kremitzki C."/>
            <person name="Mitreva M."/>
            <person name="Glasscock J."/>
            <person name="Wylie T."/>
            <person name="Wohldmann P."/>
            <person name="Thiru P."/>
            <person name="Nhan M.N."/>
            <person name="Pohl C.S."/>
            <person name="Smith S.M."/>
            <person name="Hou S."/>
            <person name="Nefedov M."/>
            <person name="de Jong P.J."/>
            <person name="Renfree M.B."/>
            <person name="Mardis E.R."/>
            <person name="Wilson R.K."/>
        </authorList>
    </citation>
    <scope>NUCLEOTIDE SEQUENCE [LARGE SCALE GENOMIC DNA]</scope>
    <source>
        <strain evidence="2 3">Glennie</strain>
    </source>
</reference>
<keyword evidence="3" id="KW-1185">Reference proteome</keyword>
<evidence type="ECO:0000259" key="1">
    <source>
        <dbReference type="Pfam" id="PF23227"/>
    </source>
</evidence>
<evidence type="ECO:0000313" key="3">
    <source>
        <dbReference type="Proteomes" id="UP000002279"/>
    </source>
</evidence>
<name>F7F475_ORNAN</name>
<dbReference type="PANTHER" id="PTHR23120:SF39">
    <property type="entry name" value="MAESTRO"/>
    <property type="match status" value="1"/>
</dbReference>
<proteinExistence type="predicted"/>
<gene>
    <name evidence="2" type="primary">MRO</name>
</gene>
<reference evidence="2" key="3">
    <citation type="submission" date="2025-09" db="UniProtKB">
        <authorList>
            <consortium name="Ensembl"/>
        </authorList>
    </citation>
    <scope>IDENTIFICATION</scope>
    <source>
        <strain evidence="2">Glennie</strain>
    </source>
</reference>